<dbReference type="NCBIfam" id="TIGR00180">
    <property type="entry name" value="parB_part"/>
    <property type="match status" value="1"/>
</dbReference>
<dbReference type="Gene3D" id="3.90.1530.30">
    <property type="match status" value="1"/>
</dbReference>
<sequence>MNERFTFLNIKEIQTNPYQPRQQFEPEKLEELAQSIRENGIIQPLIVRKSPIVGYELLAGERRLRASQLAGLETVPAVIKELSDHEMMTQAIIENLQRHNLNPLEEARAYQRLIDKGNTHELIAKTMGKSRPYISNSVRLLNLSDKVLAALEEEKISQAHARTLLSLDSSQSQDDWLDKIIHQHISVRQLEQLLKPKTAKKHKAKKNLFAQKSAEKLSQQLGTKVSISENGKGQGHITISFTSLEEFERLVHMLE</sequence>
<keyword evidence="2" id="KW-0159">Chromosome partition</keyword>
<dbReference type="EMBL" id="JAUSTM010000031">
    <property type="protein sequence ID" value="MDQ0223485.1"/>
    <property type="molecule type" value="Genomic_DNA"/>
</dbReference>
<dbReference type="RefSeq" id="WP_307122626.1">
    <property type="nucleotide sequence ID" value="NZ_JAUSTM010000031.1"/>
</dbReference>
<feature type="domain" description="ParB-like N-terminal" evidence="4">
    <location>
        <begin position="6"/>
        <end position="96"/>
    </location>
</feature>
<dbReference type="InterPro" id="IPR003115">
    <property type="entry name" value="ParB_N"/>
</dbReference>
<evidence type="ECO:0000256" key="1">
    <source>
        <dbReference type="ARBA" id="ARBA00006295"/>
    </source>
</evidence>
<evidence type="ECO:0000256" key="3">
    <source>
        <dbReference type="ARBA" id="ARBA00023125"/>
    </source>
</evidence>
<organism evidence="5 6">
    <name type="scientific">Streptococcus moroccensis</name>
    <dbReference type="NCBI Taxonomy" id="1451356"/>
    <lineage>
        <taxon>Bacteria</taxon>
        <taxon>Bacillati</taxon>
        <taxon>Bacillota</taxon>
        <taxon>Bacilli</taxon>
        <taxon>Lactobacillales</taxon>
        <taxon>Streptococcaceae</taxon>
        <taxon>Streptococcus</taxon>
    </lineage>
</organism>
<evidence type="ECO:0000313" key="5">
    <source>
        <dbReference type="EMBL" id="MDQ0223485.1"/>
    </source>
</evidence>
<protein>
    <submittedName>
        <fullName evidence="5">ParB family chromosome partitioning protein</fullName>
    </submittedName>
</protein>
<comment type="similarity">
    <text evidence="1">Belongs to the ParB family.</text>
</comment>
<evidence type="ECO:0000256" key="2">
    <source>
        <dbReference type="ARBA" id="ARBA00022829"/>
    </source>
</evidence>
<proteinExistence type="inferred from homology"/>
<evidence type="ECO:0000313" key="6">
    <source>
        <dbReference type="Proteomes" id="UP001223079"/>
    </source>
</evidence>
<accession>A0ABT9YUM6</accession>
<gene>
    <name evidence="5" type="ORF">J2S23_002062</name>
</gene>
<keyword evidence="6" id="KW-1185">Reference proteome</keyword>
<dbReference type="InterPro" id="IPR057240">
    <property type="entry name" value="ParB_dimer_C"/>
</dbReference>
<dbReference type="InterPro" id="IPR050336">
    <property type="entry name" value="Chromosome_partition/occlusion"/>
</dbReference>
<name>A0ABT9YUM6_9STRE</name>
<dbReference type="CDD" id="cd16393">
    <property type="entry name" value="SPO0J_N"/>
    <property type="match status" value="1"/>
</dbReference>
<dbReference type="InterPro" id="IPR041468">
    <property type="entry name" value="HTH_ParB/Spo0J"/>
</dbReference>
<dbReference type="SUPFAM" id="SSF110849">
    <property type="entry name" value="ParB/Sulfiredoxin"/>
    <property type="match status" value="1"/>
</dbReference>
<dbReference type="Pfam" id="PF17762">
    <property type="entry name" value="HTH_ParB"/>
    <property type="match status" value="1"/>
</dbReference>
<keyword evidence="3" id="KW-0238">DNA-binding</keyword>
<dbReference type="Gene3D" id="1.10.10.2830">
    <property type="match status" value="1"/>
</dbReference>
<dbReference type="Pfam" id="PF02195">
    <property type="entry name" value="ParB_N"/>
    <property type="match status" value="1"/>
</dbReference>
<dbReference type="InterPro" id="IPR004437">
    <property type="entry name" value="ParB/RepB/Spo0J"/>
</dbReference>
<dbReference type="Pfam" id="PF23552">
    <property type="entry name" value="ParB_C"/>
    <property type="match status" value="1"/>
</dbReference>
<dbReference type="SMART" id="SM00470">
    <property type="entry name" value="ParB"/>
    <property type="match status" value="1"/>
</dbReference>
<dbReference type="PANTHER" id="PTHR33375:SF1">
    <property type="entry name" value="CHROMOSOME-PARTITIONING PROTEIN PARB-RELATED"/>
    <property type="match status" value="1"/>
</dbReference>
<evidence type="ECO:0000259" key="4">
    <source>
        <dbReference type="SMART" id="SM00470"/>
    </source>
</evidence>
<dbReference type="SUPFAM" id="SSF109709">
    <property type="entry name" value="KorB DNA-binding domain-like"/>
    <property type="match status" value="1"/>
</dbReference>
<dbReference type="InterPro" id="IPR036086">
    <property type="entry name" value="ParB/Sulfiredoxin_sf"/>
</dbReference>
<dbReference type="PANTHER" id="PTHR33375">
    <property type="entry name" value="CHROMOSOME-PARTITIONING PROTEIN PARB-RELATED"/>
    <property type="match status" value="1"/>
</dbReference>
<dbReference type="Proteomes" id="UP001223079">
    <property type="component" value="Unassembled WGS sequence"/>
</dbReference>
<reference evidence="5 6" key="1">
    <citation type="submission" date="2023-07" db="EMBL/GenBank/DDBJ databases">
        <title>Genomic Encyclopedia of Type Strains, Phase IV (KMG-IV): sequencing the most valuable type-strain genomes for metagenomic binning, comparative biology and taxonomic classification.</title>
        <authorList>
            <person name="Goeker M."/>
        </authorList>
    </citation>
    <scope>NUCLEOTIDE SEQUENCE [LARGE SCALE GENOMIC DNA]</scope>
    <source>
        <strain evidence="5 6">DSM 105143</strain>
    </source>
</reference>
<comment type="caution">
    <text evidence="5">The sequence shown here is derived from an EMBL/GenBank/DDBJ whole genome shotgun (WGS) entry which is preliminary data.</text>
</comment>